<organism evidence="1 2">
    <name type="scientific">Streblomastix strix</name>
    <dbReference type="NCBI Taxonomy" id="222440"/>
    <lineage>
        <taxon>Eukaryota</taxon>
        <taxon>Metamonada</taxon>
        <taxon>Preaxostyla</taxon>
        <taxon>Oxymonadida</taxon>
        <taxon>Streblomastigidae</taxon>
        <taxon>Streblomastix</taxon>
    </lineage>
</organism>
<gene>
    <name evidence="1" type="ORF">EZS28_053863</name>
</gene>
<comment type="caution">
    <text evidence="1">The sequence shown here is derived from an EMBL/GenBank/DDBJ whole genome shotgun (WGS) entry which is preliminary data.</text>
</comment>
<evidence type="ECO:0000313" key="2">
    <source>
        <dbReference type="Proteomes" id="UP000324800"/>
    </source>
</evidence>
<dbReference type="Proteomes" id="UP000324800">
    <property type="component" value="Unassembled WGS sequence"/>
</dbReference>
<dbReference type="AlphaFoldDB" id="A0A5J4R0I8"/>
<dbReference type="EMBL" id="SNRW01043654">
    <property type="protein sequence ID" value="KAA6327075.1"/>
    <property type="molecule type" value="Genomic_DNA"/>
</dbReference>
<name>A0A5J4R0I8_9EUKA</name>
<proteinExistence type="predicted"/>
<reference evidence="1 2" key="1">
    <citation type="submission" date="2019-03" db="EMBL/GenBank/DDBJ databases">
        <title>Single cell metagenomics reveals metabolic interactions within the superorganism composed of flagellate Streblomastix strix and complex community of Bacteroidetes bacteria on its surface.</title>
        <authorList>
            <person name="Treitli S.C."/>
            <person name="Kolisko M."/>
            <person name="Husnik F."/>
            <person name="Keeling P."/>
            <person name="Hampl V."/>
        </authorList>
    </citation>
    <scope>NUCLEOTIDE SEQUENCE [LARGE SCALE GENOMIC DNA]</scope>
    <source>
        <strain evidence="1">ST1C</strain>
    </source>
</reference>
<protein>
    <submittedName>
        <fullName evidence="1">Uncharacterized protein</fullName>
    </submittedName>
</protein>
<accession>A0A5J4R0I8</accession>
<evidence type="ECO:0000313" key="1">
    <source>
        <dbReference type="EMBL" id="KAA6327075.1"/>
    </source>
</evidence>
<sequence length="75" mass="8133">MVVVYGYMLIGKGYGQCVEYYGCGWWNGKWGGYGQLGGGNSLWIGCAGVDGDWFGSNPLVGFETEPEPINHSTVF</sequence>